<dbReference type="AlphaFoldDB" id="A2DQJ7"/>
<keyword evidence="2" id="KW-0472">Membrane</keyword>
<keyword evidence="2" id="KW-1133">Transmembrane helix</keyword>
<reference evidence="3" key="2">
    <citation type="journal article" date="2007" name="Science">
        <title>Draft genome sequence of the sexually transmitted pathogen Trichomonas vaginalis.</title>
        <authorList>
            <person name="Carlton J.M."/>
            <person name="Hirt R.P."/>
            <person name="Silva J.C."/>
            <person name="Delcher A.L."/>
            <person name="Schatz M."/>
            <person name="Zhao Q."/>
            <person name="Wortman J.R."/>
            <person name="Bidwell S.L."/>
            <person name="Alsmark U.C.M."/>
            <person name="Besteiro S."/>
            <person name="Sicheritz-Ponten T."/>
            <person name="Noel C.J."/>
            <person name="Dacks J.B."/>
            <person name="Foster P.G."/>
            <person name="Simillion C."/>
            <person name="Van de Peer Y."/>
            <person name="Miranda-Saavedra D."/>
            <person name="Barton G.J."/>
            <person name="Westrop G.D."/>
            <person name="Mueller S."/>
            <person name="Dessi D."/>
            <person name="Fiori P.L."/>
            <person name="Ren Q."/>
            <person name="Paulsen I."/>
            <person name="Zhang H."/>
            <person name="Bastida-Corcuera F.D."/>
            <person name="Simoes-Barbosa A."/>
            <person name="Brown M.T."/>
            <person name="Hayes R.D."/>
            <person name="Mukherjee M."/>
            <person name="Okumura C.Y."/>
            <person name="Schneider R."/>
            <person name="Smith A.J."/>
            <person name="Vanacova S."/>
            <person name="Villalvazo M."/>
            <person name="Haas B.J."/>
            <person name="Pertea M."/>
            <person name="Feldblyum T.V."/>
            <person name="Utterback T.R."/>
            <person name="Shu C.L."/>
            <person name="Osoegawa K."/>
            <person name="de Jong P.J."/>
            <person name="Hrdy I."/>
            <person name="Horvathova L."/>
            <person name="Zubacova Z."/>
            <person name="Dolezal P."/>
            <person name="Malik S.B."/>
            <person name="Logsdon J.M. Jr."/>
            <person name="Henze K."/>
            <person name="Gupta A."/>
            <person name="Wang C.C."/>
            <person name="Dunne R.L."/>
            <person name="Upcroft J.A."/>
            <person name="Upcroft P."/>
            <person name="White O."/>
            <person name="Salzberg S.L."/>
            <person name="Tang P."/>
            <person name="Chiu C.-H."/>
            <person name="Lee Y.-S."/>
            <person name="Embley T.M."/>
            <person name="Coombs G.H."/>
            <person name="Mottram J.C."/>
            <person name="Tachezy J."/>
            <person name="Fraser-Liggett C.M."/>
            <person name="Johnson P.J."/>
        </authorList>
    </citation>
    <scope>NUCLEOTIDE SEQUENCE [LARGE SCALE GENOMIC DNA]</scope>
    <source>
        <strain evidence="3">G3</strain>
    </source>
</reference>
<dbReference type="RefSeq" id="XP_001329504.1">
    <property type="nucleotide sequence ID" value="XM_001329469.1"/>
</dbReference>
<dbReference type="VEuPathDB" id="TrichDB:TVAG_266440"/>
<feature type="region of interest" description="Disordered" evidence="1">
    <location>
        <begin position="394"/>
        <end position="417"/>
    </location>
</feature>
<evidence type="ECO:0000256" key="2">
    <source>
        <dbReference type="SAM" id="Phobius"/>
    </source>
</evidence>
<keyword evidence="4" id="KW-1185">Reference proteome</keyword>
<gene>
    <name evidence="3" type="ORF">TVAG_266440</name>
</gene>
<reference evidence="3" key="1">
    <citation type="submission" date="2006-10" db="EMBL/GenBank/DDBJ databases">
        <authorList>
            <person name="Amadeo P."/>
            <person name="Zhao Q."/>
            <person name="Wortman J."/>
            <person name="Fraser-Liggett C."/>
            <person name="Carlton J."/>
        </authorList>
    </citation>
    <scope>NUCLEOTIDE SEQUENCE</scope>
    <source>
        <strain evidence="3">G3</strain>
    </source>
</reference>
<sequence length="429" mass="48646">MLSLLTLLNFKKYDCEFHDVPNTVSALYSAYVSFKPKTSIKLFNISTQPSIQTSYTFYGYVTQFRAFTLGDGYSAIPIIIISCITIIVALVISFSCACACIPHKSTRPGICSLISYIIFSIIFFVSMIYYCMNIYYGEGFYSQFTNFPEVANAALVNLKEDFLSYNDTQCGRKKKDLYDEVASIIDKGINSTYLLEHHFRRVPVRTWTIIRVWIYIFFAFFILMYVFQTLVYFSRSKLSICCASSYSFFVIIVALLFGALGVTVTAIATAGKDVCENGYDLTQNFFNQFLSNTSIQEIPVDALKDPDFDYSKYYDWQECDPEENVTIPALSCGTNNTLSNFCANPVPYFASYSIFIHLMLISLIGFSIVIIVQRGSMLSDDTVAVYDQNQPYGVTSSPRKANNNVFDHPSSDFSDSDSYRVDHNRVGYL</sequence>
<feature type="transmembrane region" description="Helical" evidence="2">
    <location>
        <begin position="212"/>
        <end position="234"/>
    </location>
</feature>
<name>A2DQJ7_TRIV3</name>
<dbReference type="Proteomes" id="UP000001542">
    <property type="component" value="Unassembled WGS sequence"/>
</dbReference>
<dbReference type="EMBL" id="DS113232">
    <property type="protein sequence ID" value="EAY17281.1"/>
    <property type="molecule type" value="Genomic_DNA"/>
</dbReference>
<feature type="transmembrane region" description="Helical" evidence="2">
    <location>
        <begin position="113"/>
        <end position="136"/>
    </location>
</feature>
<evidence type="ECO:0000313" key="4">
    <source>
        <dbReference type="Proteomes" id="UP000001542"/>
    </source>
</evidence>
<evidence type="ECO:0000256" key="1">
    <source>
        <dbReference type="SAM" id="MobiDB-lite"/>
    </source>
</evidence>
<dbReference type="InParanoid" id="A2DQJ7"/>
<protein>
    <submittedName>
        <fullName evidence="3">Uncharacterized protein</fullName>
    </submittedName>
</protein>
<keyword evidence="2" id="KW-0812">Transmembrane</keyword>
<feature type="transmembrane region" description="Helical" evidence="2">
    <location>
        <begin position="349"/>
        <end position="372"/>
    </location>
</feature>
<dbReference type="VEuPathDB" id="TrichDB:TVAGG3_0591200"/>
<dbReference type="KEGG" id="tva:4775298"/>
<accession>A2DQJ7</accession>
<feature type="transmembrane region" description="Helical" evidence="2">
    <location>
        <begin position="75"/>
        <end position="101"/>
    </location>
</feature>
<evidence type="ECO:0000313" key="3">
    <source>
        <dbReference type="EMBL" id="EAY17281.1"/>
    </source>
</evidence>
<feature type="transmembrane region" description="Helical" evidence="2">
    <location>
        <begin position="246"/>
        <end position="270"/>
    </location>
</feature>
<feature type="compositionally biased region" description="Polar residues" evidence="1">
    <location>
        <begin position="394"/>
        <end position="405"/>
    </location>
</feature>
<proteinExistence type="predicted"/>
<organism evidence="3 4">
    <name type="scientific">Trichomonas vaginalis (strain ATCC PRA-98 / G3)</name>
    <dbReference type="NCBI Taxonomy" id="412133"/>
    <lineage>
        <taxon>Eukaryota</taxon>
        <taxon>Metamonada</taxon>
        <taxon>Parabasalia</taxon>
        <taxon>Trichomonadida</taxon>
        <taxon>Trichomonadidae</taxon>
        <taxon>Trichomonas</taxon>
    </lineage>
</organism>